<evidence type="ECO:0000256" key="2">
    <source>
        <dbReference type="ARBA" id="ARBA00009160"/>
    </source>
</evidence>
<proteinExistence type="inferred from homology"/>
<dbReference type="GO" id="GO:0016020">
    <property type="term" value="C:membrane"/>
    <property type="evidence" value="ECO:0007669"/>
    <property type="project" value="UniProtKB-SubCell"/>
</dbReference>
<protein>
    <submittedName>
        <fullName evidence="7">FUN14 domain-containing protein 1</fullName>
    </submittedName>
</protein>
<dbReference type="PANTHER" id="PTHR21346:SF10">
    <property type="entry name" value="TRANSMEMBRANE PROTEIN"/>
    <property type="match status" value="1"/>
</dbReference>
<accession>A0A9P6RQG6</accession>
<keyword evidence="3 6" id="KW-0812">Transmembrane</keyword>
<evidence type="ECO:0000256" key="5">
    <source>
        <dbReference type="ARBA" id="ARBA00023136"/>
    </source>
</evidence>
<name>A0A9P6RQG6_9FUNG</name>
<dbReference type="Pfam" id="PF04930">
    <property type="entry name" value="FUN14"/>
    <property type="match status" value="1"/>
</dbReference>
<comment type="caution">
    <text evidence="7">The sequence shown here is derived from an EMBL/GenBank/DDBJ whole genome shotgun (WGS) entry which is preliminary data.</text>
</comment>
<evidence type="ECO:0000313" key="7">
    <source>
        <dbReference type="EMBL" id="KAG0322611.1"/>
    </source>
</evidence>
<dbReference type="PANTHER" id="PTHR21346">
    <property type="entry name" value="FUN14 DOMAIN CONTAINING"/>
    <property type="match status" value="1"/>
</dbReference>
<dbReference type="EMBL" id="JAAAIP010000206">
    <property type="protein sequence ID" value="KAG0322611.1"/>
    <property type="molecule type" value="Genomic_DNA"/>
</dbReference>
<evidence type="ECO:0000256" key="3">
    <source>
        <dbReference type="ARBA" id="ARBA00022692"/>
    </source>
</evidence>
<reference evidence="7" key="1">
    <citation type="journal article" date="2020" name="Fungal Divers.">
        <title>Resolving the Mortierellaceae phylogeny through synthesis of multi-gene phylogenetics and phylogenomics.</title>
        <authorList>
            <person name="Vandepol N."/>
            <person name="Liber J."/>
            <person name="Desiro A."/>
            <person name="Na H."/>
            <person name="Kennedy M."/>
            <person name="Barry K."/>
            <person name="Grigoriev I.V."/>
            <person name="Miller A.N."/>
            <person name="O'Donnell K."/>
            <person name="Stajich J.E."/>
            <person name="Bonito G."/>
        </authorList>
    </citation>
    <scope>NUCLEOTIDE SEQUENCE</scope>
    <source>
        <strain evidence="7">REB-010B</strain>
    </source>
</reference>
<evidence type="ECO:0000256" key="4">
    <source>
        <dbReference type="ARBA" id="ARBA00022989"/>
    </source>
</evidence>
<evidence type="ECO:0000256" key="1">
    <source>
        <dbReference type="ARBA" id="ARBA00004370"/>
    </source>
</evidence>
<dbReference type="InterPro" id="IPR007014">
    <property type="entry name" value="FUN14"/>
</dbReference>
<comment type="similarity">
    <text evidence="2">Belongs to the FUN14 family.</text>
</comment>
<dbReference type="Proteomes" id="UP000738325">
    <property type="component" value="Unassembled WGS sequence"/>
</dbReference>
<sequence>MRPPASCTAALRNASIVHATTATPTRTYASAALSKGVPQQPLFPVFSAPLQGHHHQRFVSTSTRLYHGLVKVSPLQSMTASSVSARAYVVAGTATACVFGPLIWSRTFGSFRNVAHCASGTPPNPDPAKIPGNKEPLIKSQELTFGTAMGLCSGYLLKKLGKMFVLVAGLGFVSLQLLANSGYISVNWMKVESKFKEQLDLDKDGQVTVKDAKYGFNWIIDVLTRNFQFRSTFAGGFYVGFRYG</sequence>
<dbReference type="AlphaFoldDB" id="A0A9P6RQG6"/>
<evidence type="ECO:0000256" key="6">
    <source>
        <dbReference type="SAM" id="Phobius"/>
    </source>
</evidence>
<keyword evidence="5 6" id="KW-0472">Membrane</keyword>
<dbReference type="OrthoDB" id="163794at2759"/>
<organism evidence="7 8">
    <name type="scientific">Dissophora globulifera</name>
    <dbReference type="NCBI Taxonomy" id="979702"/>
    <lineage>
        <taxon>Eukaryota</taxon>
        <taxon>Fungi</taxon>
        <taxon>Fungi incertae sedis</taxon>
        <taxon>Mucoromycota</taxon>
        <taxon>Mortierellomycotina</taxon>
        <taxon>Mortierellomycetes</taxon>
        <taxon>Mortierellales</taxon>
        <taxon>Mortierellaceae</taxon>
        <taxon>Dissophora</taxon>
    </lineage>
</organism>
<feature type="transmembrane region" description="Helical" evidence="6">
    <location>
        <begin position="163"/>
        <end position="186"/>
    </location>
</feature>
<evidence type="ECO:0000313" key="8">
    <source>
        <dbReference type="Proteomes" id="UP000738325"/>
    </source>
</evidence>
<comment type="subcellular location">
    <subcellularLocation>
        <location evidence="1">Membrane</location>
    </subcellularLocation>
</comment>
<gene>
    <name evidence="7" type="primary">FUNDC1</name>
    <name evidence="7" type="ORF">BGZ99_003215</name>
</gene>
<keyword evidence="4 6" id="KW-1133">Transmembrane helix</keyword>
<keyword evidence="8" id="KW-1185">Reference proteome</keyword>
<feature type="transmembrane region" description="Helical" evidence="6">
    <location>
        <begin position="85"/>
        <end position="104"/>
    </location>
</feature>